<name>A0A497E310_UNCAE</name>
<evidence type="ECO:0000313" key="5">
    <source>
        <dbReference type="Proteomes" id="UP000279422"/>
    </source>
</evidence>
<dbReference type="EC" id="2.7.4.16" evidence="1"/>
<comment type="pathway">
    <text evidence="1">Cofactor biosynthesis; thiamine diphosphate biosynthesis; thiamine diphosphate from thiamine phosphate: step 1/1.</text>
</comment>
<comment type="catalytic activity">
    <reaction evidence="1">
        <text>thiamine phosphate + ATP = thiamine diphosphate + ADP</text>
        <dbReference type="Rhea" id="RHEA:15913"/>
        <dbReference type="ChEBI" id="CHEBI:30616"/>
        <dbReference type="ChEBI" id="CHEBI:37575"/>
        <dbReference type="ChEBI" id="CHEBI:58937"/>
        <dbReference type="ChEBI" id="CHEBI:456216"/>
        <dbReference type="EC" id="2.7.4.16"/>
    </reaction>
</comment>
<feature type="binding site" evidence="1">
    <location>
        <position position="152"/>
    </location>
    <ligand>
        <name>ATP</name>
        <dbReference type="ChEBI" id="CHEBI:30616"/>
    </ligand>
</feature>
<dbReference type="InterPro" id="IPR036921">
    <property type="entry name" value="PurM-like_N_sf"/>
</dbReference>
<gene>
    <name evidence="1 4" type="primary">thiL</name>
    <name evidence="4" type="ORF">DRJ00_09260</name>
</gene>
<dbReference type="GO" id="GO:0000287">
    <property type="term" value="F:magnesium ion binding"/>
    <property type="evidence" value="ECO:0007669"/>
    <property type="project" value="UniProtKB-UniRule"/>
</dbReference>
<dbReference type="Gene3D" id="3.30.1330.10">
    <property type="entry name" value="PurM-like, N-terminal domain"/>
    <property type="match status" value="1"/>
</dbReference>
<organism evidence="4 5">
    <name type="scientific">Aerophobetes bacterium</name>
    <dbReference type="NCBI Taxonomy" id="2030807"/>
    <lineage>
        <taxon>Bacteria</taxon>
        <taxon>Candidatus Aerophobota</taxon>
    </lineage>
</organism>
<keyword evidence="1 4" id="KW-0808">Transferase</keyword>
<feature type="binding site" evidence="1">
    <location>
        <position position="50"/>
    </location>
    <ligand>
        <name>Mg(2+)</name>
        <dbReference type="ChEBI" id="CHEBI:18420"/>
        <label>2</label>
    </ligand>
</feature>
<dbReference type="Gene3D" id="3.90.650.10">
    <property type="entry name" value="PurM-like C-terminal domain"/>
    <property type="match status" value="1"/>
</dbReference>
<dbReference type="CDD" id="cd02194">
    <property type="entry name" value="ThiL"/>
    <property type="match status" value="1"/>
</dbReference>
<feature type="binding site" evidence="1">
    <location>
        <position position="326"/>
    </location>
    <ligand>
        <name>substrate</name>
    </ligand>
</feature>
<evidence type="ECO:0000259" key="2">
    <source>
        <dbReference type="Pfam" id="PF00586"/>
    </source>
</evidence>
<feature type="binding site" evidence="1">
    <location>
        <position position="109"/>
    </location>
    <ligand>
        <name>ATP</name>
        <dbReference type="ChEBI" id="CHEBI:30616"/>
    </ligand>
</feature>
<feature type="binding site" evidence="1">
    <location>
        <position position="127"/>
    </location>
    <ligand>
        <name>Mg(2+)</name>
        <dbReference type="ChEBI" id="CHEBI:18420"/>
        <label>1</label>
    </ligand>
</feature>
<keyword evidence="1" id="KW-0479">Metal-binding</keyword>
<dbReference type="InterPro" id="IPR010918">
    <property type="entry name" value="PurM-like_C_dom"/>
</dbReference>
<keyword evidence="1" id="KW-0784">Thiamine biosynthesis</keyword>
<accession>A0A497E310</accession>
<keyword evidence="1" id="KW-0460">Magnesium</keyword>
<feature type="binding site" evidence="1">
    <location>
        <position position="79"/>
    </location>
    <ligand>
        <name>Mg(2+)</name>
        <dbReference type="ChEBI" id="CHEBI:18420"/>
        <label>2</label>
    </ligand>
</feature>
<dbReference type="PANTHER" id="PTHR30270:SF0">
    <property type="entry name" value="THIAMINE-MONOPHOSPHATE KINASE"/>
    <property type="match status" value="1"/>
</dbReference>
<dbReference type="UniPathway" id="UPA00060">
    <property type="reaction ID" value="UER00142"/>
</dbReference>
<feature type="binding site" evidence="1">
    <location>
        <position position="220"/>
    </location>
    <ligand>
        <name>Mg(2+)</name>
        <dbReference type="ChEBI" id="CHEBI:18420"/>
        <label>3</label>
    </ligand>
</feature>
<comment type="miscellaneous">
    <text evidence="1">Reaction mechanism of ThiL seems to utilize a direct, inline transfer of the gamma-phosphate of ATP to TMP rather than a phosphorylated enzyme intermediate.</text>
</comment>
<dbReference type="InterPro" id="IPR016188">
    <property type="entry name" value="PurM-like_N"/>
</dbReference>
<dbReference type="SUPFAM" id="SSF55326">
    <property type="entry name" value="PurM N-terminal domain-like"/>
    <property type="match status" value="1"/>
</dbReference>
<dbReference type="Pfam" id="PF02769">
    <property type="entry name" value="AIRS_C"/>
    <property type="match status" value="1"/>
</dbReference>
<sequence length="331" mass="36523">MKLRDIGEAGLIKWIEEELSSLKEKAVIGIGDDAAAVEVSPERLLLFTTDSLVEGVHFRWDYTSPYHVGWKGLAVNISDIAAMGGNPTCGVVSLCLSKDTEVSLIKEVYRGLKDIASLYRIDIAGGNIARSSVFVLTIMLLGEVRRGELLLRSGAKLGDLIYVTGELGSSAAGLTCLREANLKVPEEARRLLVRRHLMPSVRLKEGRKIAKGRFATAMIDLSDGLASDLLHLAEKSRVGALIYEDKIPISPFMEKLAEELGKSPLEWALYGGEDYELLFTVSPEKKEELEKLDISLSLIGRIVKRQEGVSLVKACGKRVRLRDKGYDHFRL</sequence>
<feature type="binding site" evidence="1">
    <location>
        <position position="33"/>
    </location>
    <ligand>
        <name>Mg(2+)</name>
        <dbReference type="ChEBI" id="CHEBI:18420"/>
        <label>4</label>
    </ligand>
</feature>
<dbReference type="SUPFAM" id="SSF56042">
    <property type="entry name" value="PurM C-terminal domain-like"/>
    <property type="match status" value="1"/>
</dbReference>
<feature type="domain" description="PurM-like C-terminal" evidence="3">
    <location>
        <begin position="158"/>
        <end position="310"/>
    </location>
</feature>
<proteinExistence type="inferred from homology"/>
<evidence type="ECO:0000313" key="4">
    <source>
        <dbReference type="EMBL" id="RLE06723.1"/>
    </source>
</evidence>
<comment type="caution">
    <text evidence="4">The sequence shown here is derived from an EMBL/GenBank/DDBJ whole genome shotgun (WGS) entry which is preliminary data.</text>
</comment>
<dbReference type="GO" id="GO:0009228">
    <property type="term" value="P:thiamine biosynthetic process"/>
    <property type="evidence" value="ECO:0007669"/>
    <property type="project" value="UniProtKB-KW"/>
</dbReference>
<dbReference type="GO" id="GO:0005524">
    <property type="term" value="F:ATP binding"/>
    <property type="evidence" value="ECO:0007669"/>
    <property type="project" value="UniProtKB-UniRule"/>
</dbReference>
<reference evidence="4 5" key="1">
    <citation type="submission" date="2018-06" db="EMBL/GenBank/DDBJ databases">
        <title>Extensive metabolic versatility and redundancy in microbially diverse, dynamic hydrothermal sediments.</title>
        <authorList>
            <person name="Dombrowski N."/>
            <person name="Teske A."/>
            <person name="Baker B.J."/>
        </authorList>
    </citation>
    <scope>NUCLEOTIDE SEQUENCE [LARGE SCALE GENOMIC DNA]</scope>
    <source>
        <strain evidence="4">B47_G16</strain>
    </source>
</reference>
<dbReference type="Pfam" id="PF00586">
    <property type="entry name" value="AIRS"/>
    <property type="match status" value="1"/>
</dbReference>
<dbReference type="GO" id="GO:0009229">
    <property type="term" value="P:thiamine diphosphate biosynthetic process"/>
    <property type="evidence" value="ECO:0007669"/>
    <property type="project" value="UniProtKB-UniRule"/>
</dbReference>
<protein>
    <recommendedName>
        <fullName evidence="1">Thiamine-monophosphate kinase</fullName>
        <shortName evidence="1">TMP kinase</shortName>
        <shortName evidence="1">Thiamine-phosphate kinase</shortName>
        <ecNumber evidence="1">2.7.4.16</ecNumber>
    </recommendedName>
</protein>
<dbReference type="NCBIfam" id="TIGR01379">
    <property type="entry name" value="thiL"/>
    <property type="match status" value="1"/>
</dbReference>
<feature type="binding site" evidence="1">
    <location>
        <position position="223"/>
    </location>
    <ligand>
        <name>Mg(2+)</name>
        <dbReference type="ChEBI" id="CHEBI:18420"/>
        <label>5</label>
    </ligand>
</feature>
<feature type="domain" description="PurM-like N-terminal" evidence="2">
    <location>
        <begin position="31"/>
        <end position="144"/>
    </location>
</feature>
<feature type="binding site" evidence="1">
    <location>
        <position position="79"/>
    </location>
    <ligand>
        <name>Mg(2+)</name>
        <dbReference type="ChEBI" id="CHEBI:18420"/>
        <label>4</label>
    </ligand>
</feature>
<evidence type="ECO:0000256" key="1">
    <source>
        <dbReference type="HAMAP-Rule" id="MF_02128"/>
    </source>
</evidence>
<keyword evidence="1" id="KW-0067">ATP-binding</keyword>
<comment type="similarity">
    <text evidence="1">Belongs to the thiamine-monophosphate kinase family.</text>
</comment>
<feature type="binding site" evidence="1">
    <location>
        <position position="79"/>
    </location>
    <ligand>
        <name>Mg(2+)</name>
        <dbReference type="ChEBI" id="CHEBI:18420"/>
        <label>3</label>
    </ligand>
</feature>
<dbReference type="AlphaFoldDB" id="A0A497E310"/>
<dbReference type="HAMAP" id="MF_02128">
    <property type="entry name" value="TMP_kinase"/>
    <property type="match status" value="1"/>
</dbReference>
<feature type="binding site" evidence="1">
    <location>
        <position position="49"/>
    </location>
    <ligand>
        <name>Mg(2+)</name>
        <dbReference type="ChEBI" id="CHEBI:18420"/>
        <label>1</label>
    </ligand>
</feature>
<dbReference type="PANTHER" id="PTHR30270">
    <property type="entry name" value="THIAMINE-MONOPHOSPHATE KINASE"/>
    <property type="match status" value="1"/>
</dbReference>
<feature type="binding site" evidence="1">
    <location>
        <position position="57"/>
    </location>
    <ligand>
        <name>substrate</name>
    </ligand>
</feature>
<dbReference type="Proteomes" id="UP000279422">
    <property type="component" value="Unassembled WGS sequence"/>
</dbReference>
<dbReference type="InterPro" id="IPR036676">
    <property type="entry name" value="PurM-like_C_sf"/>
</dbReference>
<feature type="binding site" evidence="1">
    <location>
        <position position="48"/>
    </location>
    <ligand>
        <name>Mg(2+)</name>
        <dbReference type="ChEBI" id="CHEBI:18420"/>
        <label>4</label>
    </ligand>
</feature>
<evidence type="ECO:0000259" key="3">
    <source>
        <dbReference type="Pfam" id="PF02769"/>
    </source>
</evidence>
<feature type="binding site" evidence="1">
    <location>
        <position position="33"/>
    </location>
    <ligand>
        <name>Mg(2+)</name>
        <dbReference type="ChEBI" id="CHEBI:18420"/>
        <label>3</label>
    </ligand>
</feature>
<keyword evidence="1" id="KW-0547">Nucleotide-binding</keyword>
<keyword evidence="1 4" id="KW-0418">Kinase</keyword>
<dbReference type="GO" id="GO:0009030">
    <property type="term" value="F:thiamine-phosphate kinase activity"/>
    <property type="evidence" value="ECO:0007669"/>
    <property type="project" value="UniProtKB-UniRule"/>
</dbReference>
<dbReference type="EMBL" id="QMPZ01000232">
    <property type="protein sequence ID" value="RLE06723.1"/>
    <property type="molecule type" value="Genomic_DNA"/>
</dbReference>
<dbReference type="PIRSF" id="PIRSF005303">
    <property type="entry name" value="Thiam_monoph_kin"/>
    <property type="match status" value="1"/>
</dbReference>
<feature type="binding site" evidence="1">
    <location>
        <position position="273"/>
    </location>
    <ligand>
        <name>substrate</name>
    </ligand>
</feature>
<feature type="binding site" evidence="1">
    <location>
        <position position="222"/>
    </location>
    <ligand>
        <name>ATP</name>
        <dbReference type="ChEBI" id="CHEBI:30616"/>
    </ligand>
</feature>
<feature type="binding site" evidence="1">
    <location>
        <position position="50"/>
    </location>
    <ligand>
        <name>Mg(2+)</name>
        <dbReference type="ChEBI" id="CHEBI:18420"/>
        <label>1</label>
    </ligand>
</feature>
<comment type="function">
    <text evidence="1">Catalyzes the ATP-dependent phosphorylation of thiamine-monophosphate (TMP) to form thiamine-pyrophosphate (TPP), the active form of vitamin B1.</text>
</comment>
<dbReference type="InterPro" id="IPR006283">
    <property type="entry name" value="ThiL-like"/>
</dbReference>
<feature type="binding site" evidence="1">
    <location>
        <begin position="126"/>
        <end position="127"/>
    </location>
    <ligand>
        <name>ATP</name>
        <dbReference type="ChEBI" id="CHEBI:30616"/>
    </ligand>
</feature>